<dbReference type="GO" id="GO:0004045">
    <property type="term" value="F:peptidyl-tRNA hydrolase activity"/>
    <property type="evidence" value="ECO:0007669"/>
    <property type="project" value="UniProtKB-UniRule"/>
</dbReference>
<evidence type="ECO:0000256" key="7">
    <source>
        <dbReference type="HAMAP-Rule" id="MF_00083"/>
    </source>
</evidence>
<dbReference type="InterPro" id="IPR001328">
    <property type="entry name" value="Pept_tRNA_hydro"/>
</dbReference>
<dbReference type="GO" id="GO:0006515">
    <property type="term" value="P:protein quality control for misfolded or incompletely synthesized proteins"/>
    <property type="evidence" value="ECO:0007669"/>
    <property type="project" value="UniProtKB-UniRule"/>
</dbReference>
<feature type="site" description="Stabilizes the basic form of H active site to accept a proton" evidence="7">
    <location>
        <position position="91"/>
    </location>
</feature>
<gene>
    <name evidence="7" type="primary">pth</name>
    <name evidence="8" type="ORF">A9Q84_20545</name>
</gene>
<dbReference type="Proteomes" id="UP000196531">
    <property type="component" value="Unassembled WGS sequence"/>
</dbReference>
<dbReference type="InterPro" id="IPR036416">
    <property type="entry name" value="Pept_tRNA_hydro_sf"/>
</dbReference>
<dbReference type="FunFam" id="3.40.50.1470:FF:000001">
    <property type="entry name" value="Peptidyl-tRNA hydrolase"/>
    <property type="match status" value="1"/>
</dbReference>
<proteinExistence type="inferred from homology"/>
<comment type="caution">
    <text evidence="8">The sequence shown here is derived from an EMBL/GenBank/DDBJ whole genome shotgun (WGS) entry which is preliminary data.</text>
</comment>
<feature type="binding site" evidence="7">
    <location>
        <position position="66"/>
    </location>
    <ligand>
        <name>tRNA</name>
        <dbReference type="ChEBI" id="CHEBI:17843"/>
    </ligand>
</feature>
<keyword evidence="2 7" id="KW-0820">tRNA-binding</keyword>
<dbReference type="InterPro" id="IPR018171">
    <property type="entry name" value="Pept_tRNA_hydro_CS"/>
</dbReference>
<evidence type="ECO:0000256" key="6">
    <source>
        <dbReference type="ARBA" id="ARBA00050038"/>
    </source>
</evidence>
<evidence type="ECO:0000256" key="2">
    <source>
        <dbReference type="ARBA" id="ARBA00022555"/>
    </source>
</evidence>
<sequence length="189" mass="21139">MTKLIVGLGNPGSEYKNTRHNIAWDTFEKLSFFNDLRWIEKNKGLHATKDIDGEKYIFLMPQTYMNLSGESVAPFANFYKIDLEDILVIHDELDLSFGTVGFKDGGGLAGHNGLKSIAQCLGKQNFKRLRLGIGRPVHGSVSSWVLSGYHGEDKDFIGNYLEGAAKAIEQYIEKGFQSAARTYSKKKII</sequence>
<evidence type="ECO:0000256" key="4">
    <source>
        <dbReference type="ARBA" id="ARBA00022884"/>
    </source>
</evidence>
<dbReference type="HAMAP" id="MF_00083">
    <property type="entry name" value="Pept_tRNA_hydro_bact"/>
    <property type="match status" value="1"/>
</dbReference>
<dbReference type="NCBIfam" id="TIGR00447">
    <property type="entry name" value="pth"/>
    <property type="match status" value="1"/>
</dbReference>
<evidence type="ECO:0000256" key="3">
    <source>
        <dbReference type="ARBA" id="ARBA00022801"/>
    </source>
</evidence>
<comment type="subcellular location">
    <subcellularLocation>
        <location evidence="7">Cytoplasm</location>
    </subcellularLocation>
</comment>
<evidence type="ECO:0000313" key="8">
    <source>
        <dbReference type="EMBL" id="OUR92904.1"/>
    </source>
</evidence>
<keyword evidence="7" id="KW-0963">Cytoplasm</keyword>
<accession>A0A1Y5F193</accession>
<keyword evidence="4 7" id="KW-0694">RNA-binding</keyword>
<dbReference type="Gene3D" id="3.40.50.1470">
    <property type="entry name" value="Peptidyl-tRNA hydrolase"/>
    <property type="match status" value="1"/>
</dbReference>
<keyword evidence="3 7" id="KW-0378">Hydrolase</keyword>
<comment type="similarity">
    <text evidence="5 7">Belongs to the PTH family.</text>
</comment>
<feature type="binding site" evidence="7">
    <location>
        <position position="112"/>
    </location>
    <ligand>
        <name>tRNA</name>
        <dbReference type="ChEBI" id="CHEBI:17843"/>
    </ligand>
</feature>
<evidence type="ECO:0000313" key="9">
    <source>
        <dbReference type="Proteomes" id="UP000196531"/>
    </source>
</evidence>
<feature type="active site" description="Proton acceptor" evidence="7">
    <location>
        <position position="20"/>
    </location>
</feature>
<comment type="catalytic activity">
    <reaction evidence="7">
        <text>an N-acyl-L-alpha-aminoacyl-tRNA + H2O = an N-acyl-L-amino acid + a tRNA + H(+)</text>
        <dbReference type="Rhea" id="RHEA:54448"/>
        <dbReference type="Rhea" id="RHEA-COMP:10123"/>
        <dbReference type="Rhea" id="RHEA-COMP:13883"/>
        <dbReference type="ChEBI" id="CHEBI:15377"/>
        <dbReference type="ChEBI" id="CHEBI:15378"/>
        <dbReference type="ChEBI" id="CHEBI:59874"/>
        <dbReference type="ChEBI" id="CHEBI:78442"/>
        <dbReference type="ChEBI" id="CHEBI:138191"/>
        <dbReference type="EC" id="3.1.1.29"/>
    </reaction>
</comment>
<comment type="function">
    <text evidence="7">Hydrolyzes ribosome-free peptidyl-tRNAs (with 1 or more amino acids incorporated), which drop off the ribosome during protein synthesis, or as a result of ribosome stalling.</text>
</comment>
<dbReference type="EMBL" id="MAAO01000016">
    <property type="protein sequence ID" value="OUR92904.1"/>
    <property type="molecule type" value="Genomic_DNA"/>
</dbReference>
<comment type="function">
    <text evidence="7">Catalyzes the release of premature peptidyl moieties from peptidyl-tRNA molecules trapped in stalled 50S ribosomal subunits, and thus maintains levels of free tRNAs and 50S ribosomes.</text>
</comment>
<dbReference type="GO" id="GO:0005737">
    <property type="term" value="C:cytoplasm"/>
    <property type="evidence" value="ECO:0007669"/>
    <property type="project" value="UniProtKB-SubCell"/>
</dbReference>
<feature type="binding site" evidence="7">
    <location>
        <position position="64"/>
    </location>
    <ligand>
        <name>tRNA</name>
        <dbReference type="ChEBI" id="CHEBI:17843"/>
    </ligand>
</feature>
<protein>
    <recommendedName>
        <fullName evidence="6 7">Peptidyl-tRNA hydrolase</fullName>
        <shortName evidence="7">Pth</shortName>
        <ecNumber evidence="1 7">3.1.1.29</ecNumber>
    </recommendedName>
</protein>
<dbReference type="PANTHER" id="PTHR17224:SF1">
    <property type="entry name" value="PEPTIDYL-TRNA HYDROLASE"/>
    <property type="match status" value="1"/>
</dbReference>
<evidence type="ECO:0000256" key="1">
    <source>
        <dbReference type="ARBA" id="ARBA00013260"/>
    </source>
</evidence>
<dbReference type="GO" id="GO:0072344">
    <property type="term" value="P:rescue of stalled ribosome"/>
    <property type="evidence" value="ECO:0007669"/>
    <property type="project" value="UniProtKB-UniRule"/>
</dbReference>
<dbReference type="AlphaFoldDB" id="A0A1Y5F193"/>
<dbReference type="PANTHER" id="PTHR17224">
    <property type="entry name" value="PEPTIDYL-TRNA HYDROLASE"/>
    <property type="match status" value="1"/>
</dbReference>
<reference evidence="9" key="1">
    <citation type="journal article" date="2017" name="Proc. Natl. Acad. Sci. U.S.A.">
        <title>Simulation of Deepwater Horizon oil plume reveals substrate specialization within a complex community of hydrocarbon-degraders.</title>
        <authorList>
            <person name="Hu P."/>
            <person name="Dubinsky E.A."/>
            <person name="Probst A.J."/>
            <person name="Wang J."/>
            <person name="Sieber C.M.K."/>
            <person name="Tom L.M."/>
            <person name="Gardinali P."/>
            <person name="Banfield J.F."/>
            <person name="Atlas R.M."/>
            <person name="Andersen G.L."/>
        </authorList>
    </citation>
    <scope>NUCLEOTIDE SEQUENCE [LARGE SCALE GENOMIC DNA]</scope>
</reference>
<evidence type="ECO:0000256" key="5">
    <source>
        <dbReference type="ARBA" id="ARBA00038063"/>
    </source>
</evidence>
<feature type="binding site" evidence="7">
    <location>
        <position position="15"/>
    </location>
    <ligand>
        <name>tRNA</name>
        <dbReference type="ChEBI" id="CHEBI:17843"/>
    </ligand>
</feature>
<feature type="site" description="Discriminates between blocked and unblocked aminoacyl-tRNA" evidence="7">
    <location>
        <position position="10"/>
    </location>
</feature>
<dbReference type="SUPFAM" id="SSF53178">
    <property type="entry name" value="Peptidyl-tRNA hydrolase-like"/>
    <property type="match status" value="1"/>
</dbReference>
<dbReference type="Pfam" id="PF01195">
    <property type="entry name" value="Pept_tRNA_hydro"/>
    <property type="match status" value="1"/>
</dbReference>
<name>A0A1Y5F193_9BACT</name>
<dbReference type="CDD" id="cd00462">
    <property type="entry name" value="PTH"/>
    <property type="match status" value="1"/>
</dbReference>
<organism evidence="8 9">
    <name type="scientific">Halobacteriovorax marinus</name>
    <dbReference type="NCBI Taxonomy" id="97084"/>
    <lineage>
        <taxon>Bacteria</taxon>
        <taxon>Pseudomonadati</taxon>
        <taxon>Bdellovibrionota</taxon>
        <taxon>Bacteriovoracia</taxon>
        <taxon>Bacteriovoracales</taxon>
        <taxon>Halobacteriovoraceae</taxon>
        <taxon>Halobacteriovorax</taxon>
    </lineage>
</organism>
<dbReference type="EC" id="3.1.1.29" evidence="1 7"/>
<comment type="subunit">
    <text evidence="7">Monomer.</text>
</comment>
<dbReference type="PROSITE" id="PS01196">
    <property type="entry name" value="PEPT_TRNA_HYDROL_2"/>
    <property type="match status" value="1"/>
</dbReference>
<dbReference type="GO" id="GO:0000049">
    <property type="term" value="F:tRNA binding"/>
    <property type="evidence" value="ECO:0007669"/>
    <property type="project" value="UniProtKB-UniRule"/>
</dbReference>